<evidence type="ECO:0000313" key="2">
    <source>
        <dbReference type="EMBL" id="EZG89223.1"/>
    </source>
</evidence>
<dbReference type="GeneID" id="22910355"/>
<evidence type="ECO:0000313" key="3">
    <source>
        <dbReference type="Proteomes" id="UP000019763"/>
    </source>
</evidence>
<dbReference type="InterPro" id="IPR035892">
    <property type="entry name" value="C2_domain_sf"/>
</dbReference>
<reference evidence="2" key="1">
    <citation type="submission" date="2013-12" db="EMBL/GenBank/DDBJ databases">
        <authorList>
            <person name="Omoto C.K."/>
            <person name="Sibley D."/>
            <person name="Venepally P."/>
            <person name="Hadjithomas M."/>
            <person name="Karamycheva S."/>
            <person name="Brunk B."/>
            <person name="Roos D."/>
            <person name="Caler E."/>
            <person name="Lorenzi H."/>
        </authorList>
    </citation>
    <scope>NUCLEOTIDE SEQUENCE</scope>
</reference>
<dbReference type="OrthoDB" id="67700at2759"/>
<dbReference type="RefSeq" id="XP_011128494.1">
    <property type="nucleotide sequence ID" value="XM_011130192.1"/>
</dbReference>
<protein>
    <submittedName>
        <fullName evidence="2">C2 domain protein</fullName>
    </submittedName>
</protein>
<dbReference type="AlphaFoldDB" id="A0A023BDK9"/>
<evidence type="ECO:0000259" key="1">
    <source>
        <dbReference type="PROSITE" id="PS50004"/>
    </source>
</evidence>
<accession>A0A023BDK9</accession>
<dbReference type="Pfam" id="PF00168">
    <property type="entry name" value="C2"/>
    <property type="match status" value="1"/>
</dbReference>
<dbReference type="EMBL" id="AFNH02000023">
    <property type="protein sequence ID" value="EZG89223.1"/>
    <property type="molecule type" value="Genomic_DNA"/>
</dbReference>
<gene>
    <name evidence="2" type="ORF">GNI_002640</name>
</gene>
<dbReference type="PROSITE" id="PS50004">
    <property type="entry name" value="C2"/>
    <property type="match status" value="1"/>
</dbReference>
<feature type="domain" description="C2" evidence="1">
    <location>
        <begin position="17"/>
        <end position="142"/>
    </location>
</feature>
<organism evidence="2 3">
    <name type="scientific">Gregarina niphandrodes</name>
    <name type="common">Septate eugregarine</name>
    <dbReference type="NCBI Taxonomy" id="110365"/>
    <lineage>
        <taxon>Eukaryota</taxon>
        <taxon>Sar</taxon>
        <taxon>Alveolata</taxon>
        <taxon>Apicomplexa</taxon>
        <taxon>Conoidasida</taxon>
        <taxon>Gregarinasina</taxon>
        <taxon>Eugregarinorida</taxon>
        <taxon>Gregarinidae</taxon>
        <taxon>Gregarina</taxon>
    </lineage>
</organism>
<dbReference type="SMART" id="SM00239">
    <property type="entry name" value="C2"/>
    <property type="match status" value="1"/>
</dbReference>
<dbReference type="SUPFAM" id="SSF49562">
    <property type="entry name" value="C2 domain (Calcium/lipid-binding domain, CaLB)"/>
    <property type="match status" value="1"/>
</dbReference>
<dbReference type="Gene3D" id="2.60.40.150">
    <property type="entry name" value="C2 domain"/>
    <property type="match status" value="1"/>
</dbReference>
<sequence>MAPSFPGLKAFLTGNQVTSKNDTVLAADGTKLPTILHVTVHKAENLYKPTLAAMVKFNPYVSCYLTPNKLAKQSTEHAVFSTASPTFDTVLSFTYKGEPLLVVQAWDADMIRHEFIGESPMDLMSVINSSSRSWTGPVTVWGKKGTMVRGSVWVTVQFEGGTPYDPSYPAAHVSQTELFDPKLASSPLTNITSAAKQAAWCC</sequence>
<proteinExistence type="predicted"/>
<dbReference type="Proteomes" id="UP000019763">
    <property type="component" value="Unassembled WGS sequence"/>
</dbReference>
<keyword evidence="3" id="KW-1185">Reference proteome</keyword>
<comment type="caution">
    <text evidence="2">The sequence shown here is derived from an EMBL/GenBank/DDBJ whole genome shotgun (WGS) entry which is preliminary data.</text>
</comment>
<dbReference type="InterPro" id="IPR000008">
    <property type="entry name" value="C2_dom"/>
</dbReference>
<dbReference type="VEuPathDB" id="CryptoDB:GNI_002640"/>
<name>A0A023BDK9_GRENI</name>